<dbReference type="Proteomes" id="UP000242415">
    <property type="component" value="Unassembled WGS sequence"/>
</dbReference>
<evidence type="ECO:0000313" key="3">
    <source>
        <dbReference type="Proteomes" id="UP000242415"/>
    </source>
</evidence>
<organism evidence="2 3">
    <name type="scientific">Micromonospora pattaloongensis</name>
    <dbReference type="NCBI Taxonomy" id="405436"/>
    <lineage>
        <taxon>Bacteria</taxon>
        <taxon>Bacillati</taxon>
        <taxon>Actinomycetota</taxon>
        <taxon>Actinomycetes</taxon>
        <taxon>Micromonosporales</taxon>
        <taxon>Micromonosporaceae</taxon>
        <taxon>Micromonospora</taxon>
    </lineage>
</organism>
<keyword evidence="1" id="KW-0812">Transmembrane</keyword>
<dbReference type="OrthoDB" id="4248858at2"/>
<keyword evidence="3" id="KW-1185">Reference proteome</keyword>
<feature type="transmembrane region" description="Helical" evidence="1">
    <location>
        <begin position="82"/>
        <end position="103"/>
    </location>
</feature>
<dbReference type="STRING" id="405436.SAMN05444365_106132"/>
<evidence type="ECO:0000256" key="1">
    <source>
        <dbReference type="SAM" id="Phobius"/>
    </source>
</evidence>
<protein>
    <recommendedName>
        <fullName evidence="4">DUF3147 family protein</fullName>
    </recommendedName>
</protein>
<reference evidence="3" key="1">
    <citation type="submission" date="2016-10" db="EMBL/GenBank/DDBJ databases">
        <authorList>
            <person name="Varghese N."/>
            <person name="Submissions S."/>
        </authorList>
    </citation>
    <scope>NUCLEOTIDE SEQUENCE [LARGE SCALE GENOMIC DNA]</scope>
    <source>
        <strain evidence="3">DSM 45245</strain>
    </source>
</reference>
<evidence type="ECO:0008006" key="4">
    <source>
        <dbReference type="Google" id="ProtNLM"/>
    </source>
</evidence>
<name>A0A1H3QTZ8_9ACTN</name>
<feature type="transmembrane region" description="Helical" evidence="1">
    <location>
        <begin position="29"/>
        <end position="45"/>
    </location>
</feature>
<dbReference type="AlphaFoldDB" id="A0A1H3QTZ8"/>
<keyword evidence="1" id="KW-1133">Transmembrane helix</keyword>
<feature type="transmembrane region" description="Helical" evidence="1">
    <location>
        <begin position="57"/>
        <end position="76"/>
    </location>
</feature>
<gene>
    <name evidence="2" type="ORF">SAMN05444365_106132</name>
</gene>
<proteinExistence type="predicted"/>
<keyword evidence="1" id="KW-0472">Membrane</keyword>
<evidence type="ECO:0000313" key="2">
    <source>
        <dbReference type="EMBL" id="SDZ16994.1"/>
    </source>
</evidence>
<accession>A0A1H3QTZ8</accession>
<dbReference type="RefSeq" id="WP_139307346.1">
    <property type="nucleotide sequence ID" value="NZ_FNPH01000006.1"/>
</dbReference>
<sequence length="120" mass="12314">MIRFSFGAGVSGLAGAVSALTVPRLGGVFLAFPAILLASLTLRSRDEGVRPGHNTHGAAAGALGLFAFAVVAAATLTRWPVWLAMTAASASWVIVGLGGDLIVTRRGLGKGEPPAHRRER</sequence>
<dbReference type="EMBL" id="FNPH01000006">
    <property type="protein sequence ID" value="SDZ16994.1"/>
    <property type="molecule type" value="Genomic_DNA"/>
</dbReference>